<dbReference type="RefSeq" id="WP_328857442.1">
    <property type="nucleotide sequence ID" value="NZ_CP108021.1"/>
</dbReference>
<dbReference type="EMBL" id="CP108021">
    <property type="protein sequence ID" value="WUM20022.1"/>
    <property type="molecule type" value="Genomic_DNA"/>
</dbReference>
<gene>
    <name evidence="1" type="ORF">OG579_20420</name>
</gene>
<dbReference type="AlphaFoldDB" id="A0AAU4K1V8"/>
<accession>A0AAU4K1V8</accession>
<dbReference type="KEGG" id="whr:OG579_20420"/>
<dbReference type="Proteomes" id="UP001432128">
    <property type="component" value="Chromosome"/>
</dbReference>
<evidence type="ECO:0000313" key="1">
    <source>
        <dbReference type="EMBL" id="WUM20022.1"/>
    </source>
</evidence>
<evidence type="ECO:0000313" key="2">
    <source>
        <dbReference type="Proteomes" id="UP001432128"/>
    </source>
</evidence>
<name>A0AAU4K1V8_9NOCA</name>
<sequence length="54" mass="6123">MIADSEMRTAQALFDLQTIVADQQKLIDYLVRCCQSYHGALLAHDERLTAVEAR</sequence>
<reference evidence="1 2" key="1">
    <citation type="submission" date="2022-10" db="EMBL/GenBank/DDBJ databases">
        <title>The complete genomes of actinobacterial strains from the NBC collection.</title>
        <authorList>
            <person name="Joergensen T.S."/>
            <person name="Alvarez Arevalo M."/>
            <person name="Sterndorff E.B."/>
            <person name="Faurdal D."/>
            <person name="Vuksanovic O."/>
            <person name="Mourched A.-S."/>
            <person name="Charusanti P."/>
            <person name="Shaw S."/>
            <person name="Blin K."/>
            <person name="Weber T."/>
        </authorList>
    </citation>
    <scope>NUCLEOTIDE SEQUENCE [LARGE SCALE GENOMIC DNA]</scope>
    <source>
        <strain evidence="1 2">NBC_00319</strain>
    </source>
</reference>
<organism evidence="1 2">
    <name type="scientific">Williamsia herbipolensis</name>
    <dbReference type="NCBI Taxonomy" id="1603258"/>
    <lineage>
        <taxon>Bacteria</taxon>
        <taxon>Bacillati</taxon>
        <taxon>Actinomycetota</taxon>
        <taxon>Actinomycetes</taxon>
        <taxon>Mycobacteriales</taxon>
        <taxon>Nocardiaceae</taxon>
        <taxon>Williamsia</taxon>
    </lineage>
</organism>
<keyword evidence="2" id="KW-1185">Reference proteome</keyword>
<proteinExistence type="predicted"/>
<protein>
    <submittedName>
        <fullName evidence="1">Uncharacterized protein</fullName>
    </submittedName>
</protein>